<reference evidence="13" key="1">
    <citation type="submission" date="2022-07" db="EMBL/GenBank/DDBJ databases">
        <title>Genome sequencing of Photobacterium atrarenae GJH2-4.</title>
        <authorList>
            <person name="Park S.-J."/>
        </authorList>
    </citation>
    <scope>NUCLEOTIDE SEQUENCE</scope>
    <source>
        <strain evidence="13">GJH2-4</strain>
    </source>
</reference>
<dbReference type="InterPro" id="IPR013644">
    <property type="entry name" value="DXP_reductoisomerase_C"/>
</dbReference>
<feature type="binding site" evidence="9">
    <location>
        <position position="222"/>
    </location>
    <ligand>
        <name>1-deoxy-D-xylulose 5-phosphate</name>
        <dbReference type="ChEBI" id="CHEBI:57792"/>
    </ligand>
</feature>
<feature type="domain" description="DXP reductoisomerase C-terminal" evidence="12">
    <location>
        <begin position="271"/>
        <end position="386"/>
    </location>
</feature>
<accession>A0ABY5GGH1</accession>
<dbReference type="PIRSF" id="PIRSF006205">
    <property type="entry name" value="Dxp_reductismrs"/>
    <property type="match status" value="1"/>
</dbReference>
<dbReference type="PANTHER" id="PTHR30525">
    <property type="entry name" value="1-DEOXY-D-XYLULOSE 5-PHOSPHATE REDUCTOISOMERASE"/>
    <property type="match status" value="1"/>
</dbReference>
<feature type="binding site" evidence="9">
    <location>
        <position position="215"/>
    </location>
    <ligand>
        <name>NADPH</name>
        <dbReference type="ChEBI" id="CHEBI:57783"/>
    </ligand>
</feature>
<dbReference type="SUPFAM" id="SSF55347">
    <property type="entry name" value="Glyceraldehyde-3-phosphate dehydrogenase-like, C-terminal domain"/>
    <property type="match status" value="1"/>
</dbReference>
<feature type="binding site" evidence="9">
    <location>
        <position position="38"/>
    </location>
    <ligand>
        <name>NADPH</name>
        <dbReference type="ChEBI" id="CHEBI:57783"/>
    </ligand>
</feature>
<evidence type="ECO:0000256" key="6">
    <source>
        <dbReference type="ARBA" id="ARBA00023211"/>
    </source>
</evidence>
<evidence type="ECO:0000313" key="14">
    <source>
        <dbReference type="Proteomes" id="UP001057998"/>
    </source>
</evidence>
<evidence type="ECO:0000256" key="2">
    <source>
        <dbReference type="ARBA" id="ARBA00006825"/>
    </source>
</evidence>
<comment type="function">
    <text evidence="9">Catalyzes the NADPH-dependent rearrangement and reduction of 1-deoxy-D-xylulose-5-phosphate (DXP) to 2-C-methyl-D-erythritol 4-phosphate (MEP).</text>
</comment>
<gene>
    <name evidence="13" type="primary">ispC</name>
    <name evidence="9" type="synonym">dxr</name>
    <name evidence="13" type="ORF">NNL38_03030</name>
</gene>
<dbReference type="SUPFAM" id="SSF69055">
    <property type="entry name" value="1-deoxy-D-xylulose-5-phosphate reductoisomerase, C-terminal domain"/>
    <property type="match status" value="1"/>
</dbReference>
<feature type="domain" description="1-deoxy-D-xylulose 5-phosphate reductoisomerase C-terminal" evidence="11">
    <location>
        <begin position="146"/>
        <end position="239"/>
    </location>
</feature>
<feature type="binding site" evidence="9">
    <location>
        <position position="36"/>
    </location>
    <ligand>
        <name>NADPH</name>
        <dbReference type="ChEBI" id="CHEBI:57783"/>
    </ligand>
</feature>
<feature type="domain" description="1-deoxy-D-xylulose 5-phosphate reductoisomerase N-terminal" evidence="10">
    <location>
        <begin position="4"/>
        <end position="132"/>
    </location>
</feature>
<keyword evidence="7 9" id="KW-0414">Isoprene biosynthesis</keyword>
<dbReference type="NCBIfam" id="NF003938">
    <property type="entry name" value="PRK05447.1-1"/>
    <property type="match status" value="1"/>
</dbReference>
<comment type="similarity">
    <text evidence="2 9">Belongs to the DXR family.</text>
</comment>
<keyword evidence="9" id="KW-0460">Magnesium</keyword>
<feature type="binding site" evidence="9">
    <location>
        <position position="209"/>
    </location>
    <ligand>
        <name>1-deoxy-D-xylulose 5-phosphate</name>
        <dbReference type="ChEBI" id="CHEBI:57792"/>
    </ligand>
</feature>
<comment type="catalytic activity">
    <reaction evidence="8">
        <text>2-C-methyl-D-erythritol 4-phosphate + NADP(+) = 1-deoxy-D-xylulose 5-phosphate + NADPH + H(+)</text>
        <dbReference type="Rhea" id="RHEA:13717"/>
        <dbReference type="ChEBI" id="CHEBI:15378"/>
        <dbReference type="ChEBI" id="CHEBI:57783"/>
        <dbReference type="ChEBI" id="CHEBI:57792"/>
        <dbReference type="ChEBI" id="CHEBI:58262"/>
        <dbReference type="ChEBI" id="CHEBI:58349"/>
        <dbReference type="EC" id="1.1.1.267"/>
    </reaction>
    <physiologicalReaction direction="right-to-left" evidence="8">
        <dbReference type="Rhea" id="RHEA:13719"/>
    </physiologicalReaction>
</comment>
<feature type="binding site" evidence="9">
    <location>
        <position position="10"/>
    </location>
    <ligand>
        <name>NADPH</name>
        <dbReference type="ChEBI" id="CHEBI:57783"/>
    </ligand>
</feature>
<keyword evidence="6 9" id="KW-0464">Manganese</keyword>
<name>A0ABY5GGH1_9GAMM</name>
<feature type="binding site" evidence="9">
    <location>
        <position position="231"/>
    </location>
    <ligand>
        <name>Mn(2+)</name>
        <dbReference type="ChEBI" id="CHEBI:29035"/>
    </ligand>
</feature>
<dbReference type="InterPro" id="IPR036291">
    <property type="entry name" value="NAD(P)-bd_dom_sf"/>
</dbReference>
<dbReference type="InterPro" id="IPR026877">
    <property type="entry name" value="DXPR_C"/>
</dbReference>
<feature type="binding site" evidence="9">
    <location>
        <position position="231"/>
    </location>
    <ligand>
        <name>1-deoxy-D-xylulose 5-phosphate</name>
        <dbReference type="ChEBI" id="CHEBI:57792"/>
    </ligand>
</feature>
<evidence type="ECO:0000256" key="8">
    <source>
        <dbReference type="ARBA" id="ARBA00048543"/>
    </source>
</evidence>
<feature type="binding site" evidence="9">
    <location>
        <position position="13"/>
    </location>
    <ligand>
        <name>NADPH</name>
        <dbReference type="ChEBI" id="CHEBI:57783"/>
    </ligand>
</feature>
<feature type="binding site" evidence="9">
    <location>
        <position position="126"/>
    </location>
    <ligand>
        <name>NADPH</name>
        <dbReference type="ChEBI" id="CHEBI:57783"/>
    </ligand>
</feature>
<protein>
    <recommendedName>
        <fullName evidence="9">1-deoxy-D-xylulose 5-phosphate reductoisomerase</fullName>
        <shortName evidence="9">DXP reductoisomerase</shortName>
        <ecNumber evidence="9">1.1.1.267</ecNumber>
    </recommendedName>
    <alternativeName>
        <fullName evidence="9">1-deoxyxylulose-5-phosphate reductoisomerase</fullName>
    </alternativeName>
    <alternativeName>
        <fullName evidence="9">2-C-methyl-D-erythritol 4-phosphate synthase</fullName>
    </alternativeName>
</protein>
<comment type="caution">
    <text evidence="9">Lacks conserved residue(s) required for the propagation of feature annotation.</text>
</comment>
<feature type="binding site" evidence="9">
    <location>
        <position position="152"/>
    </location>
    <ligand>
        <name>Mn(2+)</name>
        <dbReference type="ChEBI" id="CHEBI:29035"/>
    </ligand>
</feature>
<feature type="binding site" evidence="9">
    <location>
        <position position="151"/>
    </location>
    <ligand>
        <name>1-deoxy-D-xylulose 5-phosphate</name>
        <dbReference type="ChEBI" id="CHEBI:57792"/>
    </ligand>
</feature>
<feature type="binding site" evidence="9">
    <location>
        <position position="186"/>
    </location>
    <ligand>
        <name>1-deoxy-D-xylulose 5-phosphate</name>
        <dbReference type="ChEBI" id="CHEBI:57792"/>
    </ligand>
</feature>
<dbReference type="Gene3D" id="3.40.50.720">
    <property type="entry name" value="NAD(P)-binding Rossmann-like Domain"/>
    <property type="match status" value="1"/>
</dbReference>
<evidence type="ECO:0000256" key="4">
    <source>
        <dbReference type="ARBA" id="ARBA00022857"/>
    </source>
</evidence>
<dbReference type="Pfam" id="PF13288">
    <property type="entry name" value="DXPR_C"/>
    <property type="match status" value="1"/>
</dbReference>
<feature type="binding site" evidence="9">
    <location>
        <position position="124"/>
    </location>
    <ligand>
        <name>NADPH</name>
        <dbReference type="ChEBI" id="CHEBI:57783"/>
    </ligand>
</feature>
<keyword evidence="3 9" id="KW-0479">Metal-binding</keyword>
<keyword evidence="4 9" id="KW-0521">NADP</keyword>
<evidence type="ECO:0000259" key="12">
    <source>
        <dbReference type="Pfam" id="PF13288"/>
    </source>
</evidence>
<dbReference type="SUPFAM" id="SSF51735">
    <property type="entry name" value="NAD(P)-binding Rossmann-fold domains"/>
    <property type="match status" value="1"/>
</dbReference>
<feature type="binding site" evidence="9">
    <location>
        <position position="150"/>
    </location>
    <ligand>
        <name>Mn(2+)</name>
        <dbReference type="ChEBI" id="CHEBI:29035"/>
    </ligand>
</feature>
<dbReference type="Proteomes" id="UP001057998">
    <property type="component" value="Chromosome 1"/>
</dbReference>
<sequence length="398" mass="42797">MRKLTILGATGSIGGSTLAVAAQNPELFEVVALAAGTNCDKMFELCRQWRPKYAVMASESAAATLRHQLNQHHLPTEVLAGVDGMCQVAALDEVDTVMAAIVGAAGLLPTMAAVRAGKRILLANKEALVMSGQLFIDACRASGAELLPVDSEHNAIFQSLPAQVQQSLGHCDLAAHGIRKILLTGSGGPFRYTDVSELATVTPAMAIAHPNWSMGPKISVDSATMMNKGLEYIEARWLFNATREQMDVIIHPQSVIHSMVQYKDGSVLAQMGLPDMRTPIACAMSYPERVDAGVAPLDFSQIGEFTFLQPDFSRYPCLKLAMDACYSGQAATTALNAANEVAVAAFLDHQLTFTDIARVNQQVLELAQMTEPTDLESVIELDRMARILAREVIGKVSL</sequence>
<evidence type="ECO:0000313" key="13">
    <source>
        <dbReference type="EMBL" id="UTV28276.1"/>
    </source>
</evidence>
<dbReference type="EC" id="1.1.1.267" evidence="9"/>
<evidence type="ECO:0000256" key="3">
    <source>
        <dbReference type="ARBA" id="ARBA00022723"/>
    </source>
</evidence>
<comment type="cofactor">
    <cofactor evidence="9">
        <name>Mg(2+)</name>
        <dbReference type="ChEBI" id="CHEBI:18420"/>
    </cofactor>
    <cofactor evidence="9">
        <name>Mn(2+)</name>
        <dbReference type="ChEBI" id="CHEBI:29035"/>
    </cofactor>
</comment>
<feature type="binding site" evidence="9">
    <location>
        <position position="12"/>
    </location>
    <ligand>
        <name>NADPH</name>
        <dbReference type="ChEBI" id="CHEBI:57783"/>
    </ligand>
</feature>
<dbReference type="Pfam" id="PF02670">
    <property type="entry name" value="DXP_reductoisom"/>
    <property type="match status" value="1"/>
</dbReference>
<dbReference type="GO" id="GO:0030604">
    <property type="term" value="F:1-deoxy-D-xylulose-5-phosphate reductoisomerase activity"/>
    <property type="evidence" value="ECO:0007669"/>
    <property type="project" value="UniProtKB-EC"/>
</dbReference>
<evidence type="ECO:0000256" key="1">
    <source>
        <dbReference type="ARBA" id="ARBA00005094"/>
    </source>
</evidence>
<dbReference type="InterPro" id="IPR013512">
    <property type="entry name" value="DXP_reductoisomerase_N"/>
</dbReference>
<dbReference type="EMBL" id="CP101508">
    <property type="protein sequence ID" value="UTV28276.1"/>
    <property type="molecule type" value="Genomic_DNA"/>
</dbReference>
<evidence type="ECO:0000259" key="11">
    <source>
        <dbReference type="Pfam" id="PF08436"/>
    </source>
</evidence>
<dbReference type="Gene3D" id="1.10.1740.10">
    <property type="match status" value="1"/>
</dbReference>
<comment type="pathway">
    <text evidence="1 9">Isoprenoid biosynthesis; isopentenyl diphosphate biosynthesis via DXP pathway; isopentenyl diphosphate from 1-deoxy-D-xylulose 5-phosphate: step 1/6.</text>
</comment>
<keyword evidence="5 9" id="KW-0560">Oxidoreductase</keyword>
<proteinExistence type="inferred from homology"/>
<organism evidence="13 14">
    <name type="scientific">Photobacterium atrarenae</name>
    <dbReference type="NCBI Taxonomy" id="865757"/>
    <lineage>
        <taxon>Bacteria</taxon>
        <taxon>Pseudomonadati</taxon>
        <taxon>Pseudomonadota</taxon>
        <taxon>Gammaproteobacteria</taxon>
        <taxon>Vibrionales</taxon>
        <taxon>Vibrionaceae</taxon>
        <taxon>Photobacterium</taxon>
    </lineage>
</organism>
<evidence type="ECO:0000256" key="9">
    <source>
        <dbReference type="HAMAP-Rule" id="MF_00183"/>
    </source>
</evidence>
<dbReference type="NCBIfam" id="TIGR00243">
    <property type="entry name" value="Dxr"/>
    <property type="match status" value="1"/>
</dbReference>
<dbReference type="NCBIfam" id="NF009114">
    <property type="entry name" value="PRK12464.1"/>
    <property type="match status" value="1"/>
</dbReference>
<feature type="binding site" evidence="9">
    <location>
        <position position="125"/>
    </location>
    <ligand>
        <name>1-deoxy-D-xylulose 5-phosphate</name>
        <dbReference type="ChEBI" id="CHEBI:57792"/>
    </ligand>
</feature>
<evidence type="ECO:0000256" key="7">
    <source>
        <dbReference type="ARBA" id="ARBA00023229"/>
    </source>
</evidence>
<feature type="binding site" evidence="9">
    <location>
        <position position="152"/>
    </location>
    <ligand>
        <name>1-deoxy-D-xylulose 5-phosphate</name>
        <dbReference type="ChEBI" id="CHEBI:57792"/>
    </ligand>
</feature>
<feature type="binding site" evidence="9">
    <location>
        <position position="227"/>
    </location>
    <ligand>
        <name>1-deoxy-D-xylulose 5-phosphate</name>
        <dbReference type="ChEBI" id="CHEBI:57792"/>
    </ligand>
</feature>
<dbReference type="Pfam" id="PF08436">
    <property type="entry name" value="DXP_redisom_C"/>
    <property type="match status" value="1"/>
</dbReference>
<dbReference type="HAMAP" id="MF_00183">
    <property type="entry name" value="DXP_reductoisom"/>
    <property type="match status" value="1"/>
</dbReference>
<dbReference type="RefSeq" id="WP_255389587.1">
    <property type="nucleotide sequence ID" value="NZ_CP101508.1"/>
</dbReference>
<keyword evidence="14" id="KW-1185">Reference proteome</keyword>
<dbReference type="InterPro" id="IPR003821">
    <property type="entry name" value="DXP_reductoisomerase"/>
</dbReference>
<dbReference type="PANTHER" id="PTHR30525:SF0">
    <property type="entry name" value="1-DEOXY-D-XYLULOSE 5-PHOSPHATE REDUCTOISOMERASE, CHLOROPLASTIC"/>
    <property type="match status" value="1"/>
</dbReference>
<evidence type="ECO:0000259" key="10">
    <source>
        <dbReference type="Pfam" id="PF02670"/>
    </source>
</evidence>
<dbReference type="InterPro" id="IPR036169">
    <property type="entry name" value="DXPR_C_sf"/>
</dbReference>
<evidence type="ECO:0000256" key="5">
    <source>
        <dbReference type="ARBA" id="ARBA00023002"/>
    </source>
</evidence>
<feature type="binding site" evidence="9">
    <location>
        <position position="228"/>
    </location>
    <ligand>
        <name>1-deoxy-D-xylulose 5-phosphate</name>
        <dbReference type="ChEBI" id="CHEBI:57792"/>
    </ligand>
</feature>
<feature type="binding site" evidence="9">
    <location>
        <position position="11"/>
    </location>
    <ligand>
        <name>NADPH</name>
        <dbReference type="ChEBI" id="CHEBI:57783"/>
    </ligand>
</feature>